<reference evidence="2" key="1">
    <citation type="submission" date="2016-10" db="EMBL/GenBank/DDBJ databases">
        <authorList>
            <person name="Varghese N."/>
            <person name="Submissions S."/>
        </authorList>
    </citation>
    <scope>NUCLEOTIDE SEQUENCE [LARGE SCALE GENOMIC DNA]</scope>
    <source>
        <strain evidence="2">DSM 24740</strain>
    </source>
</reference>
<dbReference type="Pfam" id="PF00300">
    <property type="entry name" value="His_Phos_1"/>
    <property type="match status" value="1"/>
</dbReference>
<sequence length="182" mass="20819">MFCYNMTRMNRTFFIPLLLFFFLFSCNTLRKTTIEELGQEEVATFILVRHAEKEYGAKPGLTETGHERADRLSFILKNTDLDAVYSTPTKRTRLTAAPTAEAHGLPVIPYDATLLKEFSQDLKRLYKGKTVLIVGHSNTTPAMANFLANTDENPRFSELDYTNLYVVTIPRIGKARVLKLRY</sequence>
<evidence type="ECO:0000313" key="2">
    <source>
        <dbReference type="Proteomes" id="UP000199021"/>
    </source>
</evidence>
<dbReference type="InterPro" id="IPR013078">
    <property type="entry name" value="His_Pase_superF_clade-1"/>
</dbReference>
<evidence type="ECO:0000313" key="1">
    <source>
        <dbReference type="EMBL" id="SER05318.1"/>
    </source>
</evidence>
<dbReference type="EMBL" id="FOFB01000022">
    <property type="protein sequence ID" value="SER05318.1"/>
    <property type="molecule type" value="Genomic_DNA"/>
</dbReference>
<name>A0A1H9L1X3_9BACT</name>
<dbReference type="InterPro" id="IPR029033">
    <property type="entry name" value="His_PPase_superfam"/>
</dbReference>
<proteinExistence type="predicted"/>
<organism evidence="1 2">
    <name type="scientific">Neolewinella agarilytica</name>
    <dbReference type="NCBI Taxonomy" id="478744"/>
    <lineage>
        <taxon>Bacteria</taxon>
        <taxon>Pseudomonadati</taxon>
        <taxon>Bacteroidota</taxon>
        <taxon>Saprospiria</taxon>
        <taxon>Saprospirales</taxon>
        <taxon>Lewinellaceae</taxon>
        <taxon>Neolewinella</taxon>
    </lineage>
</organism>
<dbReference type="CDD" id="cd07067">
    <property type="entry name" value="HP_PGM_like"/>
    <property type="match status" value="1"/>
</dbReference>
<dbReference type="InParanoid" id="A0A1H9L1X3"/>
<dbReference type="AlphaFoldDB" id="A0A1H9L1X3"/>
<protein>
    <submittedName>
        <fullName evidence="1">Broad specificity phosphatase PhoE</fullName>
    </submittedName>
</protein>
<dbReference type="Gene3D" id="3.40.50.1240">
    <property type="entry name" value="Phosphoglycerate mutase-like"/>
    <property type="match status" value="1"/>
</dbReference>
<dbReference type="SMART" id="SM00855">
    <property type="entry name" value="PGAM"/>
    <property type="match status" value="1"/>
</dbReference>
<keyword evidence="2" id="KW-1185">Reference proteome</keyword>
<dbReference type="STRING" id="478744.SAMN05444359_12285"/>
<accession>A0A1H9L1X3</accession>
<dbReference type="SUPFAM" id="SSF53254">
    <property type="entry name" value="Phosphoglycerate mutase-like"/>
    <property type="match status" value="1"/>
</dbReference>
<dbReference type="OrthoDB" id="3296006at2"/>
<dbReference type="Proteomes" id="UP000199021">
    <property type="component" value="Unassembled WGS sequence"/>
</dbReference>
<gene>
    <name evidence="1" type="ORF">SAMN05444359_12285</name>
</gene>